<dbReference type="EMBL" id="JAPFFJ010000013">
    <property type="protein sequence ID" value="KAJ6413974.1"/>
    <property type="molecule type" value="Genomic_DNA"/>
</dbReference>
<evidence type="ECO:0000313" key="4">
    <source>
        <dbReference type="Proteomes" id="UP001162972"/>
    </source>
</evidence>
<feature type="non-terminal residue" evidence="3">
    <location>
        <position position="142"/>
    </location>
</feature>
<keyword evidence="4" id="KW-1185">Reference proteome</keyword>
<evidence type="ECO:0000256" key="1">
    <source>
        <dbReference type="ARBA" id="ARBA00022737"/>
    </source>
</evidence>
<dbReference type="Proteomes" id="UP001162972">
    <property type="component" value="Chromosome 5"/>
</dbReference>
<feature type="domain" description="Disease resistance protein Roq1-like winged-helix" evidence="2">
    <location>
        <begin position="9"/>
        <end position="72"/>
    </location>
</feature>
<dbReference type="AlphaFoldDB" id="A0AAD6K1B3"/>
<comment type="caution">
    <text evidence="3">The sequence shown here is derived from an EMBL/GenBank/DDBJ whole genome shotgun (WGS) entry which is preliminary data.</text>
</comment>
<dbReference type="InterPro" id="IPR036390">
    <property type="entry name" value="WH_DNA-bd_sf"/>
</dbReference>
<protein>
    <recommendedName>
        <fullName evidence="2">Disease resistance protein Roq1-like winged-helix domain-containing protein</fullName>
    </recommendedName>
</protein>
<dbReference type="InterPro" id="IPR044974">
    <property type="entry name" value="Disease_R_plants"/>
</dbReference>
<keyword evidence="1" id="KW-0677">Repeat</keyword>
<dbReference type="PANTHER" id="PTHR11017:SF555">
    <property type="entry name" value="TIR-NBS-LRR RCT1-LIKE RESISTANCE PROTEIN"/>
    <property type="match status" value="1"/>
</dbReference>
<evidence type="ECO:0000313" key="3">
    <source>
        <dbReference type="EMBL" id="KAJ6413974.1"/>
    </source>
</evidence>
<sequence>MCYDELDPTEKKIFLDIACFFGRCKRDYLQRTLDLEERSGIDRLIDMCLIKIVENEIWMHDVLLKLGRDIVVHENVDPRKRSRLWDAKDVYRVLREQVTGKVESISLNLSETKEIDLSPAAFEGMNNLRLLKFYYPYPREER</sequence>
<dbReference type="InterPro" id="IPR058192">
    <property type="entry name" value="WHD_ROQ1-like"/>
</dbReference>
<evidence type="ECO:0000259" key="2">
    <source>
        <dbReference type="Pfam" id="PF23282"/>
    </source>
</evidence>
<dbReference type="GO" id="GO:0006952">
    <property type="term" value="P:defense response"/>
    <property type="evidence" value="ECO:0007669"/>
    <property type="project" value="InterPro"/>
</dbReference>
<gene>
    <name evidence="3" type="ORF">OIU84_006725</name>
</gene>
<accession>A0AAD6K1B3</accession>
<dbReference type="Pfam" id="PF23282">
    <property type="entry name" value="WHD_ROQ1"/>
    <property type="match status" value="1"/>
</dbReference>
<proteinExistence type="predicted"/>
<name>A0AAD6K1B3_9ROSI</name>
<reference evidence="3 4" key="1">
    <citation type="journal article" date="2023" name="Int. J. Mol. Sci.">
        <title>De Novo Assembly and Annotation of 11 Diverse Shrub Willow (Salix) Genomes Reveals Novel Gene Organization in Sex-Linked Regions.</title>
        <authorList>
            <person name="Hyden B."/>
            <person name="Feng K."/>
            <person name="Yates T.B."/>
            <person name="Jawdy S."/>
            <person name="Cereghino C."/>
            <person name="Smart L.B."/>
            <person name="Muchero W."/>
        </authorList>
    </citation>
    <scope>NUCLEOTIDE SEQUENCE [LARGE SCALE GENOMIC DNA]</scope>
    <source>
        <tissue evidence="3">Shoot tip</tissue>
    </source>
</reference>
<organism evidence="3 4">
    <name type="scientific">Salix udensis</name>
    <dbReference type="NCBI Taxonomy" id="889485"/>
    <lineage>
        <taxon>Eukaryota</taxon>
        <taxon>Viridiplantae</taxon>
        <taxon>Streptophyta</taxon>
        <taxon>Embryophyta</taxon>
        <taxon>Tracheophyta</taxon>
        <taxon>Spermatophyta</taxon>
        <taxon>Magnoliopsida</taxon>
        <taxon>eudicotyledons</taxon>
        <taxon>Gunneridae</taxon>
        <taxon>Pentapetalae</taxon>
        <taxon>rosids</taxon>
        <taxon>fabids</taxon>
        <taxon>Malpighiales</taxon>
        <taxon>Salicaceae</taxon>
        <taxon>Saliceae</taxon>
        <taxon>Salix</taxon>
    </lineage>
</organism>
<dbReference type="PANTHER" id="PTHR11017">
    <property type="entry name" value="LEUCINE-RICH REPEAT-CONTAINING PROTEIN"/>
    <property type="match status" value="1"/>
</dbReference>
<dbReference type="SUPFAM" id="SSF46785">
    <property type="entry name" value="Winged helix' DNA-binding domain"/>
    <property type="match status" value="1"/>
</dbReference>